<comment type="caution">
    <text evidence="1">The sequence shown here is derived from an EMBL/GenBank/DDBJ whole genome shotgun (WGS) entry which is preliminary data.</text>
</comment>
<evidence type="ECO:0000313" key="2">
    <source>
        <dbReference type="Proteomes" id="UP001185779"/>
    </source>
</evidence>
<accession>A0ABU4D7T4</accession>
<gene>
    <name evidence="1" type="ORF">R3P94_00125</name>
</gene>
<organism evidence="1 2">
    <name type="scientific">Gordonia amicalis</name>
    <dbReference type="NCBI Taxonomy" id="89053"/>
    <lineage>
        <taxon>Bacteria</taxon>
        <taxon>Bacillati</taxon>
        <taxon>Actinomycetota</taxon>
        <taxon>Actinomycetes</taxon>
        <taxon>Mycobacteriales</taxon>
        <taxon>Gordoniaceae</taxon>
        <taxon>Gordonia</taxon>
    </lineage>
</organism>
<dbReference type="EMBL" id="JAWLKI010000001">
    <property type="protein sequence ID" value="MDV6305765.1"/>
    <property type="molecule type" value="Genomic_DNA"/>
</dbReference>
<keyword evidence="2" id="KW-1185">Reference proteome</keyword>
<proteinExistence type="predicted"/>
<reference evidence="1 2" key="1">
    <citation type="submission" date="2023-10" db="EMBL/GenBank/DDBJ databases">
        <title>Development of a sustainable strategy for remediation of hydrocarbon-contaminated territories based on the waste exchange concept.</title>
        <authorList>
            <person name="Krivoruchko A."/>
        </authorList>
    </citation>
    <scope>NUCLEOTIDE SEQUENCE [LARGE SCALE GENOMIC DNA]</scope>
    <source>
        <strain evidence="1 2">IEGM 1266</strain>
    </source>
</reference>
<evidence type="ECO:0000313" key="1">
    <source>
        <dbReference type="EMBL" id="MDV6305765.1"/>
    </source>
</evidence>
<name>A0ABU4D7T4_9ACTN</name>
<sequence>MLLAGPGSDGSTDAYSAAIEDQLQTKKDYLNHPLAEEVTGRIPNQGVSEARRVSCKYLVAGLSATSTPDMLKPVKQRAIDNNRKYPYWVLFDNGLSACVNFSAGVGLSTDPAQDAAKHLCPQYFQ</sequence>
<dbReference type="Proteomes" id="UP001185779">
    <property type="component" value="Unassembled WGS sequence"/>
</dbReference>
<protein>
    <submittedName>
        <fullName evidence="1">Uncharacterized protein</fullName>
    </submittedName>
</protein>
<dbReference type="RefSeq" id="WP_024498561.1">
    <property type="nucleotide sequence ID" value="NZ_CP096596.1"/>
</dbReference>